<dbReference type="VEuPathDB" id="FungiDB:GGTG_00932"/>
<protein>
    <submittedName>
        <fullName evidence="1 2">Uncharacterized protein</fullName>
    </submittedName>
</protein>
<keyword evidence="3" id="KW-1185">Reference proteome</keyword>
<sequence>MLFPPRADGVCACAVPSRMTAQEDSAVLDVLVRMHIEKLVDFSRALASPRGCPKPHRLEQGCFGPAVSSIKMASIDNLFQAGI</sequence>
<name>J3NI49_GAET3</name>
<gene>
    <name evidence="2" type="primary">20341390</name>
    <name evidence="1" type="ORF">GGTG_00932</name>
</gene>
<dbReference type="EnsemblFungi" id="EJT80942">
    <property type="protein sequence ID" value="EJT80942"/>
    <property type="gene ID" value="GGTG_00932"/>
</dbReference>
<reference evidence="2" key="4">
    <citation type="journal article" date="2015" name="G3 (Bethesda)">
        <title>Genome sequences of three phytopathogenic species of the Magnaporthaceae family of fungi.</title>
        <authorList>
            <person name="Okagaki L.H."/>
            <person name="Nunes C.C."/>
            <person name="Sailsbery J."/>
            <person name="Clay B."/>
            <person name="Brown D."/>
            <person name="John T."/>
            <person name="Oh Y."/>
            <person name="Young N."/>
            <person name="Fitzgerald M."/>
            <person name="Haas B.J."/>
            <person name="Zeng Q."/>
            <person name="Young S."/>
            <person name="Adiconis X."/>
            <person name="Fan L."/>
            <person name="Levin J.Z."/>
            <person name="Mitchell T.K."/>
            <person name="Okubara P.A."/>
            <person name="Farman M.L."/>
            <person name="Kohn L.M."/>
            <person name="Birren B."/>
            <person name="Ma L.-J."/>
            <person name="Dean R.A."/>
        </authorList>
    </citation>
    <scope>NUCLEOTIDE SEQUENCE</scope>
    <source>
        <strain evidence="2">R3-111a-1</strain>
    </source>
</reference>
<dbReference type="HOGENOM" id="CLU_2542694_0_0_1"/>
<accession>J3NI49</accession>
<evidence type="ECO:0000313" key="3">
    <source>
        <dbReference type="Proteomes" id="UP000006039"/>
    </source>
</evidence>
<reference evidence="2" key="5">
    <citation type="submission" date="2018-04" db="UniProtKB">
        <authorList>
            <consortium name="EnsemblFungi"/>
        </authorList>
    </citation>
    <scope>IDENTIFICATION</scope>
    <source>
        <strain evidence="2">R3-111a-1</strain>
    </source>
</reference>
<reference evidence="1" key="2">
    <citation type="submission" date="2010-07" db="EMBL/GenBank/DDBJ databases">
        <authorList>
            <consortium name="The Broad Institute Genome Sequencing Platform"/>
            <consortium name="Broad Institute Genome Sequencing Center for Infectious Disease"/>
            <person name="Ma L.-J."/>
            <person name="Dead R."/>
            <person name="Young S."/>
            <person name="Zeng Q."/>
            <person name="Koehrsen M."/>
            <person name="Alvarado L."/>
            <person name="Berlin A."/>
            <person name="Chapman S.B."/>
            <person name="Chen Z."/>
            <person name="Freedman E."/>
            <person name="Gellesch M."/>
            <person name="Goldberg J."/>
            <person name="Griggs A."/>
            <person name="Gujja S."/>
            <person name="Heilman E.R."/>
            <person name="Heiman D."/>
            <person name="Hepburn T."/>
            <person name="Howarth C."/>
            <person name="Jen D."/>
            <person name="Larson L."/>
            <person name="Mehta T."/>
            <person name="Neiman D."/>
            <person name="Pearson M."/>
            <person name="Roberts A."/>
            <person name="Saif S."/>
            <person name="Shea T."/>
            <person name="Shenoy N."/>
            <person name="Sisk P."/>
            <person name="Stolte C."/>
            <person name="Sykes S."/>
            <person name="Walk T."/>
            <person name="White J."/>
            <person name="Yandava C."/>
            <person name="Haas B."/>
            <person name="Nusbaum C."/>
            <person name="Birren B."/>
        </authorList>
    </citation>
    <scope>NUCLEOTIDE SEQUENCE</scope>
    <source>
        <strain evidence="1">R3-111a-1</strain>
    </source>
</reference>
<dbReference type="OrthoDB" id="2331083at2759"/>
<dbReference type="Proteomes" id="UP000006039">
    <property type="component" value="Unassembled WGS sequence"/>
</dbReference>
<reference evidence="1" key="3">
    <citation type="submission" date="2010-09" db="EMBL/GenBank/DDBJ databases">
        <title>Annotation of Gaeumannomyces graminis var. tritici R3-111a-1.</title>
        <authorList>
            <consortium name="The Broad Institute Genome Sequencing Platform"/>
            <person name="Ma L.-J."/>
            <person name="Dead R."/>
            <person name="Young S.K."/>
            <person name="Zeng Q."/>
            <person name="Gargeya S."/>
            <person name="Fitzgerald M."/>
            <person name="Haas B."/>
            <person name="Abouelleil A."/>
            <person name="Alvarado L."/>
            <person name="Arachchi H.M."/>
            <person name="Berlin A."/>
            <person name="Brown A."/>
            <person name="Chapman S.B."/>
            <person name="Chen Z."/>
            <person name="Dunbar C."/>
            <person name="Freedman E."/>
            <person name="Gearin G."/>
            <person name="Gellesch M."/>
            <person name="Goldberg J."/>
            <person name="Griggs A."/>
            <person name="Gujja S."/>
            <person name="Heiman D."/>
            <person name="Howarth C."/>
            <person name="Larson L."/>
            <person name="Lui A."/>
            <person name="MacDonald P.J.P."/>
            <person name="Mehta T."/>
            <person name="Montmayeur A."/>
            <person name="Murphy C."/>
            <person name="Neiman D."/>
            <person name="Pearson M."/>
            <person name="Priest M."/>
            <person name="Roberts A."/>
            <person name="Saif S."/>
            <person name="Shea T."/>
            <person name="Shenoy N."/>
            <person name="Sisk P."/>
            <person name="Stolte C."/>
            <person name="Sykes S."/>
            <person name="Yandava C."/>
            <person name="Wortman J."/>
            <person name="Nusbaum C."/>
            <person name="Birren B."/>
        </authorList>
    </citation>
    <scope>NUCLEOTIDE SEQUENCE</scope>
    <source>
        <strain evidence="1">R3-111a-1</strain>
    </source>
</reference>
<reference evidence="3" key="1">
    <citation type="submission" date="2010-07" db="EMBL/GenBank/DDBJ databases">
        <title>The genome sequence of Gaeumannomyces graminis var. tritici strain R3-111a-1.</title>
        <authorList>
            <consortium name="The Broad Institute Genome Sequencing Platform"/>
            <person name="Ma L.-J."/>
            <person name="Dead R."/>
            <person name="Young S."/>
            <person name="Zeng Q."/>
            <person name="Koehrsen M."/>
            <person name="Alvarado L."/>
            <person name="Berlin A."/>
            <person name="Chapman S.B."/>
            <person name="Chen Z."/>
            <person name="Freedman E."/>
            <person name="Gellesch M."/>
            <person name="Goldberg J."/>
            <person name="Griggs A."/>
            <person name="Gujja S."/>
            <person name="Heilman E.R."/>
            <person name="Heiman D."/>
            <person name="Hepburn T."/>
            <person name="Howarth C."/>
            <person name="Jen D."/>
            <person name="Larson L."/>
            <person name="Mehta T."/>
            <person name="Neiman D."/>
            <person name="Pearson M."/>
            <person name="Roberts A."/>
            <person name="Saif S."/>
            <person name="Shea T."/>
            <person name="Shenoy N."/>
            <person name="Sisk P."/>
            <person name="Stolte C."/>
            <person name="Sykes S."/>
            <person name="Walk T."/>
            <person name="White J."/>
            <person name="Yandava C."/>
            <person name="Haas B."/>
            <person name="Nusbaum C."/>
            <person name="Birren B."/>
        </authorList>
    </citation>
    <scope>NUCLEOTIDE SEQUENCE [LARGE SCALE GENOMIC DNA]</scope>
    <source>
        <strain evidence="3">R3-111a-1</strain>
    </source>
</reference>
<evidence type="ECO:0000313" key="1">
    <source>
        <dbReference type="EMBL" id="EJT80942.1"/>
    </source>
</evidence>
<organism evidence="1">
    <name type="scientific">Gaeumannomyces tritici (strain R3-111a-1)</name>
    <name type="common">Wheat and barley take-all root rot fungus</name>
    <name type="synonym">Gaeumannomyces graminis var. tritici</name>
    <dbReference type="NCBI Taxonomy" id="644352"/>
    <lineage>
        <taxon>Eukaryota</taxon>
        <taxon>Fungi</taxon>
        <taxon>Dikarya</taxon>
        <taxon>Ascomycota</taxon>
        <taxon>Pezizomycotina</taxon>
        <taxon>Sordariomycetes</taxon>
        <taxon>Sordariomycetidae</taxon>
        <taxon>Magnaporthales</taxon>
        <taxon>Magnaporthaceae</taxon>
        <taxon>Gaeumannomyces</taxon>
    </lineage>
</organism>
<dbReference type="AlphaFoldDB" id="J3NI49"/>
<dbReference type="GeneID" id="20341390"/>
<evidence type="ECO:0000313" key="2">
    <source>
        <dbReference type="EnsemblFungi" id="EJT80942"/>
    </source>
</evidence>
<dbReference type="RefSeq" id="XP_009216951.1">
    <property type="nucleotide sequence ID" value="XM_009218687.1"/>
</dbReference>
<proteinExistence type="predicted"/>
<dbReference type="EMBL" id="GL385395">
    <property type="protein sequence ID" value="EJT80942.1"/>
    <property type="molecule type" value="Genomic_DNA"/>
</dbReference>